<dbReference type="PROSITE" id="PS50956">
    <property type="entry name" value="HTH_ASNC_2"/>
    <property type="match status" value="1"/>
</dbReference>
<dbReference type="InterPro" id="IPR036388">
    <property type="entry name" value="WH-like_DNA-bd_sf"/>
</dbReference>
<dbReference type="PANTHER" id="PTHR30154">
    <property type="entry name" value="LEUCINE-RESPONSIVE REGULATORY PROTEIN"/>
    <property type="match status" value="1"/>
</dbReference>
<dbReference type="GO" id="GO:0043200">
    <property type="term" value="P:response to amino acid"/>
    <property type="evidence" value="ECO:0007669"/>
    <property type="project" value="TreeGrafter"/>
</dbReference>
<keyword evidence="1" id="KW-0805">Transcription regulation</keyword>
<evidence type="ECO:0000259" key="4">
    <source>
        <dbReference type="PROSITE" id="PS50956"/>
    </source>
</evidence>
<dbReference type="Gene3D" id="3.30.70.920">
    <property type="match status" value="1"/>
</dbReference>
<dbReference type="EMBL" id="WSEK01000004">
    <property type="protein sequence ID" value="MVQ50328.1"/>
    <property type="molecule type" value="Genomic_DNA"/>
</dbReference>
<gene>
    <name evidence="5" type="ORF">GON03_14175</name>
</gene>
<dbReference type="SMART" id="SM00344">
    <property type="entry name" value="HTH_ASNC"/>
    <property type="match status" value="1"/>
</dbReference>
<dbReference type="Proteomes" id="UP000473525">
    <property type="component" value="Unassembled WGS sequence"/>
</dbReference>
<name>A0A6L6XTJ8_9ACTN</name>
<dbReference type="Pfam" id="PF01037">
    <property type="entry name" value="AsnC_trans_reg"/>
    <property type="match status" value="1"/>
</dbReference>
<dbReference type="PRINTS" id="PR00033">
    <property type="entry name" value="HTHASNC"/>
</dbReference>
<dbReference type="InterPro" id="IPR019888">
    <property type="entry name" value="Tscrpt_reg_AsnC-like"/>
</dbReference>
<accession>A0A6L6XTJ8</accession>
<dbReference type="SUPFAM" id="SSF46785">
    <property type="entry name" value="Winged helix' DNA-binding domain"/>
    <property type="match status" value="1"/>
</dbReference>
<dbReference type="PANTHER" id="PTHR30154:SF45">
    <property type="entry name" value="TRANSCRIPTIONAL REGULATORY PROTEIN (PROBABLY ASNC-FAMILY)-RELATED"/>
    <property type="match status" value="1"/>
</dbReference>
<dbReference type="AlphaFoldDB" id="A0A6L6XTJ8"/>
<dbReference type="SUPFAM" id="SSF54909">
    <property type="entry name" value="Dimeric alpha+beta barrel"/>
    <property type="match status" value="1"/>
</dbReference>
<evidence type="ECO:0000256" key="2">
    <source>
        <dbReference type="ARBA" id="ARBA00023125"/>
    </source>
</evidence>
<keyword evidence="3" id="KW-0804">Transcription</keyword>
<dbReference type="InterPro" id="IPR000485">
    <property type="entry name" value="AsnC-type_HTH_dom"/>
</dbReference>
<comment type="caution">
    <text evidence="5">The sequence shown here is derived from an EMBL/GenBank/DDBJ whole genome shotgun (WGS) entry which is preliminary data.</text>
</comment>
<organism evidence="5 6">
    <name type="scientific">Nocardioides agri</name>
    <dbReference type="NCBI Taxonomy" id="2682843"/>
    <lineage>
        <taxon>Bacteria</taxon>
        <taxon>Bacillati</taxon>
        <taxon>Actinomycetota</taxon>
        <taxon>Actinomycetes</taxon>
        <taxon>Propionibacteriales</taxon>
        <taxon>Nocardioidaceae</taxon>
        <taxon>Nocardioides</taxon>
    </lineage>
</organism>
<dbReference type="InterPro" id="IPR036390">
    <property type="entry name" value="WH_DNA-bd_sf"/>
</dbReference>
<proteinExistence type="predicted"/>
<dbReference type="Gene3D" id="1.10.10.10">
    <property type="entry name" value="Winged helix-like DNA-binding domain superfamily/Winged helix DNA-binding domain"/>
    <property type="match status" value="1"/>
</dbReference>
<dbReference type="Pfam" id="PF13404">
    <property type="entry name" value="HTH_AsnC-type"/>
    <property type="match status" value="1"/>
</dbReference>
<evidence type="ECO:0000256" key="3">
    <source>
        <dbReference type="ARBA" id="ARBA00023163"/>
    </source>
</evidence>
<feature type="domain" description="HTH asnC-type" evidence="4">
    <location>
        <begin position="1"/>
        <end position="62"/>
    </location>
</feature>
<dbReference type="InterPro" id="IPR019887">
    <property type="entry name" value="Tscrpt_reg_AsnC/Lrp_C"/>
</dbReference>
<evidence type="ECO:0000256" key="1">
    <source>
        <dbReference type="ARBA" id="ARBA00023015"/>
    </source>
</evidence>
<dbReference type="InterPro" id="IPR019885">
    <property type="entry name" value="Tscrpt_reg_HTH_AsnC-type_CS"/>
</dbReference>
<evidence type="ECO:0000313" key="5">
    <source>
        <dbReference type="EMBL" id="MVQ50328.1"/>
    </source>
</evidence>
<protein>
    <submittedName>
        <fullName evidence="5">AsnC family transcriptional regulator</fullName>
    </submittedName>
</protein>
<dbReference type="InterPro" id="IPR011008">
    <property type="entry name" value="Dimeric_a/b-barrel"/>
</dbReference>
<keyword evidence="6" id="KW-1185">Reference proteome</keyword>
<evidence type="ECO:0000313" key="6">
    <source>
        <dbReference type="Proteomes" id="UP000473525"/>
    </source>
</evidence>
<dbReference type="GO" id="GO:0005829">
    <property type="term" value="C:cytosol"/>
    <property type="evidence" value="ECO:0007669"/>
    <property type="project" value="TreeGrafter"/>
</dbReference>
<dbReference type="RefSeq" id="WP_157343345.1">
    <property type="nucleotide sequence ID" value="NZ_WSEK01000004.1"/>
</dbReference>
<keyword evidence="2" id="KW-0238">DNA-binding</keyword>
<dbReference type="PROSITE" id="PS00519">
    <property type="entry name" value="HTH_ASNC_1"/>
    <property type="match status" value="1"/>
</dbReference>
<reference evidence="5 6" key="1">
    <citation type="submission" date="2019-12" db="EMBL/GenBank/DDBJ databases">
        <authorList>
            <person name="Huq M.A."/>
        </authorList>
    </citation>
    <scope>NUCLEOTIDE SEQUENCE [LARGE SCALE GENOMIC DNA]</scope>
    <source>
        <strain evidence="5 6">MAH-18</strain>
    </source>
</reference>
<dbReference type="GO" id="GO:0043565">
    <property type="term" value="F:sequence-specific DNA binding"/>
    <property type="evidence" value="ECO:0007669"/>
    <property type="project" value="InterPro"/>
</dbReference>
<sequence length="147" mass="16191">MDDLDRAILGRLVADGRATFRDIGADVGLSASAVKRRVDQMTRRGQIAGFTAVVDPEVLGWTTEAYVEVYYRGNVSTAQLARSLAEVPQITGAWTVSGDADALVHVRAASMAEIERTVERIREHPKVDRTRSAIVMSRVLERPDVRI</sequence>